<dbReference type="FunFam" id="3.40.50.720:FF:000473">
    <property type="entry name" value="NADP-dependent alcohol dehydrogenase"/>
    <property type="match status" value="1"/>
</dbReference>
<keyword evidence="8" id="KW-1185">Reference proteome</keyword>
<evidence type="ECO:0000313" key="7">
    <source>
        <dbReference type="EMBL" id="QCK15207.1"/>
    </source>
</evidence>
<dbReference type="RefSeq" id="WP_137090791.1">
    <property type="nucleotide sequence ID" value="NZ_CP028923.1"/>
</dbReference>
<dbReference type="GO" id="GO:0016616">
    <property type="term" value="F:oxidoreductase activity, acting on the CH-OH group of donors, NAD or NADP as acceptor"/>
    <property type="evidence" value="ECO:0007669"/>
    <property type="project" value="InterPro"/>
</dbReference>
<dbReference type="OrthoDB" id="9806940at2"/>
<dbReference type="PANTHER" id="PTHR42683">
    <property type="entry name" value="ALDEHYDE REDUCTASE"/>
    <property type="match status" value="1"/>
</dbReference>
<proteinExistence type="inferred from homology"/>
<dbReference type="AlphaFoldDB" id="A0A4D7JKI2"/>
<comment type="similarity">
    <text evidence="5">Belongs to the zinc-containing alcohol dehydrogenase family.</text>
</comment>
<dbReference type="EMBL" id="CP028923">
    <property type="protein sequence ID" value="QCK15207.1"/>
    <property type="molecule type" value="Genomic_DNA"/>
</dbReference>
<evidence type="ECO:0000256" key="1">
    <source>
        <dbReference type="ARBA" id="ARBA00001947"/>
    </source>
</evidence>
<dbReference type="InterPro" id="IPR013154">
    <property type="entry name" value="ADH-like_N"/>
</dbReference>
<protein>
    <submittedName>
        <fullName evidence="7">NAD(P)-dependent alcohol dehydrogenase</fullName>
    </submittedName>
</protein>
<dbReference type="SUPFAM" id="SSF51735">
    <property type="entry name" value="NAD(P)-binding Rossmann-fold domains"/>
    <property type="match status" value="1"/>
</dbReference>
<dbReference type="InterPro" id="IPR013149">
    <property type="entry name" value="ADH-like_C"/>
</dbReference>
<dbReference type="GO" id="GO:0008270">
    <property type="term" value="F:zinc ion binding"/>
    <property type="evidence" value="ECO:0007669"/>
    <property type="project" value="InterPro"/>
</dbReference>
<dbReference type="SUPFAM" id="SSF50129">
    <property type="entry name" value="GroES-like"/>
    <property type="match status" value="1"/>
</dbReference>
<organism evidence="7 8">
    <name type="scientific">Mangrovivirga cuniculi</name>
    <dbReference type="NCBI Taxonomy" id="2715131"/>
    <lineage>
        <taxon>Bacteria</taxon>
        <taxon>Pseudomonadati</taxon>
        <taxon>Bacteroidota</taxon>
        <taxon>Cytophagia</taxon>
        <taxon>Cytophagales</taxon>
        <taxon>Mangrovivirgaceae</taxon>
        <taxon>Mangrovivirga</taxon>
    </lineage>
</organism>
<evidence type="ECO:0000256" key="2">
    <source>
        <dbReference type="ARBA" id="ARBA00022723"/>
    </source>
</evidence>
<accession>A0A4D7JKI2</accession>
<dbReference type="Gene3D" id="3.90.180.10">
    <property type="entry name" value="Medium-chain alcohol dehydrogenases, catalytic domain"/>
    <property type="match status" value="1"/>
</dbReference>
<dbReference type="KEGG" id="fpf:DCC35_10840"/>
<dbReference type="InterPro" id="IPR020843">
    <property type="entry name" value="ER"/>
</dbReference>
<keyword evidence="3 5" id="KW-0862">Zinc</keyword>
<evidence type="ECO:0000313" key="8">
    <source>
        <dbReference type="Proteomes" id="UP000298616"/>
    </source>
</evidence>
<dbReference type="InterPro" id="IPR002328">
    <property type="entry name" value="ADH_Zn_CS"/>
</dbReference>
<evidence type="ECO:0000259" key="6">
    <source>
        <dbReference type="SMART" id="SM00829"/>
    </source>
</evidence>
<dbReference type="Pfam" id="PF00107">
    <property type="entry name" value="ADH_zinc_N"/>
    <property type="match status" value="1"/>
</dbReference>
<reference evidence="7 8" key="1">
    <citation type="submission" date="2018-04" db="EMBL/GenBank/DDBJ databases">
        <title>Complete genome uncultured novel isolate.</title>
        <authorList>
            <person name="Merlino G."/>
        </authorList>
    </citation>
    <scope>NUCLEOTIDE SEQUENCE [LARGE SCALE GENOMIC DNA]</scope>
    <source>
        <strain evidence="8">R1DC9</strain>
    </source>
</reference>
<gene>
    <name evidence="7" type="ORF">DCC35_10840</name>
</gene>
<dbReference type="InterPro" id="IPR036291">
    <property type="entry name" value="NAD(P)-bd_dom_sf"/>
</dbReference>
<feature type="domain" description="Enoyl reductase (ER)" evidence="6">
    <location>
        <begin position="64"/>
        <end position="395"/>
    </location>
</feature>
<sequence>MKTDNNLNKSRRNFLQKSALTGAVMLSNPYEIFSGERLSMGSLLNLQAGQNVKTRGYAAKDESGKLSPWEFERRPVGDDDVLIDVKYASICHSDIHQLKGHWGEQQYPQVPGHEIVGVVAAVGKNVTKFKVGDRAGVGCMVDSCMECDHCKHGEEHYCENGETLFTYGYPDKNSPTGISQGGYSDKIVVRDHFAVHIPENISFQEAAPLLCAGITTYSPLIRADFNIGDKVGVAGIGGLGHMAIKLAVAKGAEVYAFTTSPDKVDDIKAFGAKEVIVVDSLEKLQPYRGKMDYMISTIPYAYEMSSYADCVKPYGFFTQVGVPVGGEYTINNFNMMFNRVNYNTSLIGGIPETQEVIYFCADNGIKPQIEIIKAEQVNHAWEKVVSKDARYRFVIDASTF</sequence>
<dbReference type="InterPro" id="IPR011032">
    <property type="entry name" value="GroES-like_sf"/>
</dbReference>
<dbReference type="Gene3D" id="3.40.50.720">
    <property type="entry name" value="NAD(P)-binding Rossmann-like Domain"/>
    <property type="match status" value="1"/>
</dbReference>
<evidence type="ECO:0000256" key="4">
    <source>
        <dbReference type="ARBA" id="ARBA00023002"/>
    </source>
</evidence>
<name>A0A4D7JKI2_9BACT</name>
<dbReference type="InterPro" id="IPR047109">
    <property type="entry name" value="CAD-like"/>
</dbReference>
<evidence type="ECO:0000256" key="5">
    <source>
        <dbReference type="RuleBase" id="RU361277"/>
    </source>
</evidence>
<comment type="cofactor">
    <cofactor evidence="1 5">
        <name>Zn(2+)</name>
        <dbReference type="ChEBI" id="CHEBI:29105"/>
    </cofactor>
</comment>
<dbReference type="SMART" id="SM00829">
    <property type="entry name" value="PKS_ER"/>
    <property type="match status" value="1"/>
</dbReference>
<evidence type="ECO:0000256" key="3">
    <source>
        <dbReference type="ARBA" id="ARBA00022833"/>
    </source>
</evidence>
<dbReference type="CDD" id="cd05283">
    <property type="entry name" value="CAD1"/>
    <property type="match status" value="1"/>
</dbReference>
<keyword evidence="2 5" id="KW-0479">Metal-binding</keyword>
<dbReference type="Proteomes" id="UP000298616">
    <property type="component" value="Chromosome"/>
</dbReference>
<dbReference type="Pfam" id="PF08240">
    <property type="entry name" value="ADH_N"/>
    <property type="match status" value="1"/>
</dbReference>
<keyword evidence="4" id="KW-0560">Oxidoreductase</keyword>
<dbReference type="PROSITE" id="PS00059">
    <property type="entry name" value="ADH_ZINC"/>
    <property type="match status" value="1"/>
</dbReference>